<sequence length="93" mass="11080">MVSTRTEQLLRFYFKKRLNHNQLIEELNEFESFSQKETKLKRRVVPILHSMRFITSVIILQLRSLCYEQLSFYKFHSTVPNCGAFFSVLMAAT</sequence>
<dbReference type="EMBL" id="REGN01002701">
    <property type="protein sequence ID" value="RNA26640.1"/>
    <property type="molecule type" value="Genomic_DNA"/>
</dbReference>
<proteinExistence type="predicted"/>
<comment type="caution">
    <text evidence="1">The sequence shown here is derived from an EMBL/GenBank/DDBJ whole genome shotgun (WGS) entry which is preliminary data.</text>
</comment>
<dbReference type="Proteomes" id="UP000276133">
    <property type="component" value="Unassembled WGS sequence"/>
</dbReference>
<name>A0A3M7RT89_BRAPC</name>
<keyword evidence="2" id="KW-1185">Reference proteome</keyword>
<dbReference type="AlphaFoldDB" id="A0A3M7RT89"/>
<protein>
    <submittedName>
        <fullName evidence="1">Uncharacterized protein</fullName>
    </submittedName>
</protein>
<reference evidence="1 2" key="1">
    <citation type="journal article" date="2018" name="Sci. Rep.">
        <title>Genomic signatures of local adaptation to the degree of environmental predictability in rotifers.</title>
        <authorList>
            <person name="Franch-Gras L."/>
            <person name="Hahn C."/>
            <person name="Garcia-Roger E.M."/>
            <person name="Carmona M.J."/>
            <person name="Serra M."/>
            <person name="Gomez A."/>
        </authorList>
    </citation>
    <scope>NUCLEOTIDE SEQUENCE [LARGE SCALE GENOMIC DNA]</scope>
    <source>
        <strain evidence="1">HYR1</strain>
    </source>
</reference>
<evidence type="ECO:0000313" key="2">
    <source>
        <dbReference type="Proteomes" id="UP000276133"/>
    </source>
</evidence>
<accession>A0A3M7RT89</accession>
<gene>
    <name evidence="1" type="ORF">BpHYR1_009937</name>
</gene>
<organism evidence="1 2">
    <name type="scientific">Brachionus plicatilis</name>
    <name type="common">Marine rotifer</name>
    <name type="synonym">Brachionus muelleri</name>
    <dbReference type="NCBI Taxonomy" id="10195"/>
    <lineage>
        <taxon>Eukaryota</taxon>
        <taxon>Metazoa</taxon>
        <taxon>Spiralia</taxon>
        <taxon>Gnathifera</taxon>
        <taxon>Rotifera</taxon>
        <taxon>Eurotatoria</taxon>
        <taxon>Monogononta</taxon>
        <taxon>Pseudotrocha</taxon>
        <taxon>Ploima</taxon>
        <taxon>Brachionidae</taxon>
        <taxon>Brachionus</taxon>
    </lineage>
</organism>
<evidence type="ECO:0000313" key="1">
    <source>
        <dbReference type="EMBL" id="RNA26640.1"/>
    </source>
</evidence>